<name>A0ABV9HR25_9FLAO</name>
<keyword evidence="2" id="KW-1185">Reference proteome</keyword>
<evidence type="ECO:0000313" key="2">
    <source>
        <dbReference type="Proteomes" id="UP001596043"/>
    </source>
</evidence>
<evidence type="ECO:0000313" key="1">
    <source>
        <dbReference type="EMBL" id="MFC4632597.1"/>
    </source>
</evidence>
<dbReference type="Pfam" id="PF03567">
    <property type="entry name" value="Sulfotransfer_2"/>
    <property type="match status" value="1"/>
</dbReference>
<proteinExistence type="predicted"/>
<reference evidence="2" key="1">
    <citation type="journal article" date="2019" name="Int. J. Syst. Evol. Microbiol.">
        <title>The Global Catalogue of Microorganisms (GCM) 10K type strain sequencing project: providing services to taxonomists for standard genome sequencing and annotation.</title>
        <authorList>
            <consortium name="The Broad Institute Genomics Platform"/>
            <consortium name="The Broad Institute Genome Sequencing Center for Infectious Disease"/>
            <person name="Wu L."/>
            <person name="Ma J."/>
        </authorList>
    </citation>
    <scope>NUCLEOTIDE SEQUENCE [LARGE SCALE GENOMIC DNA]</scope>
    <source>
        <strain evidence="2">YJ-61-S</strain>
    </source>
</reference>
<dbReference type="InterPro" id="IPR027417">
    <property type="entry name" value="P-loop_NTPase"/>
</dbReference>
<dbReference type="Gene3D" id="3.40.50.300">
    <property type="entry name" value="P-loop containing nucleotide triphosphate hydrolases"/>
    <property type="match status" value="1"/>
</dbReference>
<dbReference type="Proteomes" id="UP001596043">
    <property type="component" value="Unassembled WGS sequence"/>
</dbReference>
<accession>A0ABV9HR25</accession>
<comment type="caution">
    <text evidence="1">The sequence shown here is derived from an EMBL/GenBank/DDBJ whole genome shotgun (WGS) entry which is preliminary data.</text>
</comment>
<organism evidence="1 2">
    <name type="scientific">Dokdonia ponticola</name>
    <dbReference type="NCBI Taxonomy" id="2041041"/>
    <lineage>
        <taxon>Bacteria</taxon>
        <taxon>Pseudomonadati</taxon>
        <taxon>Bacteroidota</taxon>
        <taxon>Flavobacteriia</taxon>
        <taxon>Flavobacteriales</taxon>
        <taxon>Flavobacteriaceae</taxon>
        <taxon>Dokdonia</taxon>
    </lineage>
</organism>
<dbReference type="SUPFAM" id="SSF52540">
    <property type="entry name" value="P-loop containing nucleoside triphosphate hydrolases"/>
    <property type="match status" value="1"/>
</dbReference>
<protein>
    <submittedName>
        <fullName evidence="1">Sulfotransferase family 2 domain-containing protein</fullName>
    </submittedName>
</protein>
<sequence length="190" mass="22578">MILIRNRKTIFIHIHRTGGSSMISLLKKALPNQVDVIAQHGNASTMERKLLEKYPDYFVFSMVRNPWDRLLSWYSLLHKSDPQDLERDKLRFEEFLIEIAQDNGNDSFLLNQIDYFKNSTHCIDNVTIYRFENYSEEVKKIAKQLQINIQEIPRSNETLTKDYREYYTEKSKALVTEKCASDIDYFGYLF</sequence>
<dbReference type="EMBL" id="JBHSFV010000001">
    <property type="protein sequence ID" value="MFC4632597.1"/>
    <property type="molecule type" value="Genomic_DNA"/>
</dbReference>
<dbReference type="InterPro" id="IPR005331">
    <property type="entry name" value="Sulfotransferase"/>
</dbReference>
<dbReference type="RefSeq" id="WP_379976798.1">
    <property type="nucleotide sequence ID" value="NZ_JBHSFV010000001.1"/>
</dbReference>
<gene>
    <name evidence="1" type="ORF">ACFO3O_01685</name>
</gene>